<dbReference type="eggNOG" id="KOG0037">
    <property type="taxonomic scope" value="Eukaryota"/>
</dbReference>
<evidence type="ECO:0000256" key="6">
    <source>
        <dbReference type="ARBA" id="ARBA00022837"/>
    </source>
</evidence>
<protein>
    <submittedName>
        <fullName evidence="9">Sorcin</fullName>
    </submittedName>
</protein>
<evidence type="ECO:0000259" key="8">
    <source>
        <dbReference type="PROSITE" id="PS50222"/>
    </source>
</evidence>
<keyword evidence="7" id="KW-0472">Membrane</keyword>
<keyword evidence="3" id="KW-0963">Cytoplasm</keyword>
<feature type="domain" description="EF-hand" evidence="8">
    <location>
        <begin position="105"/>
        <end position="140"/>
    </location>
</feature>
<dbReference type="InterPro" id="IPR002048">
    <property type="entry name" value="EF_hand_dom"/>
</dbReference>
<dbReference type="GO" id="GO:0005509">
    <property type="term" value="F:calcium ion binding"/>
    <property type="evidence" value="ECO:0007669"/>
    <property type="project" value="InterPro"/>
</dbReference>
<name>A0A0D2UQU2_CAPO3</name>
<keyword evidence="5" id="KW-0677">Repeat</keyword>
<dbReference type="Gene3D" id="6.10.140.900">
    <property type="match status" value="1"/>
</dbReference>
<dbReference type="Gene3D" id="1.10.238.10">
    <property type="entry name" value="EF-hand"/>
    <property type="match status" value="1"/>
</dbReference>
<gene>
    <name evidence="9" type="ORF">CAOG_007261</name>
</gene>
<dbReference type="Proteomes" id="UP000008743">
    <property type="component" value="Unassembled WGS sequence"/>
</dbReference>
<dbReference type="EMBL" id="KE346374">
    <property type="protein sequence ID" value="KJE97391.1"/>
    <property type="molecule type" value="Genomic_DNA"/>
</dbReference>
<dbReference type="PANTHER" id="PTHR46735">
    <property type="entry name" value="CALPAIN, SMALL SUBUNIT 1 A-RELATED"/>
    <property type="match status" value="1"/>
</dbReference>
<evidence type="ECO:0000256" key="3">
    <source>
        <dbReference type="ARBA" id="ARBA00022490"/>
    </source>
</evidence>
<dbReference type="SUPFAM" id="SSF47473">
    <property type="entry name" value="EF-hand"/>
    <property type="match status" value="1"/>
</dbReference>
<sequence>MAYFPPQGGYPGAPGGYGAPSAGYGAPGTGYGYPPAVDPLFGYFSAVAGRDGQISPEELQRCLQGAGYGNGWETFSLETCRLMIGMLDRDGNFQMGFEEFKELWNSLNQWKHTYYTVDRDRSGTVNEQELHQAIRTYGYNLSPEAFRVVFKRYARREQTIITFDDFIAVSVRLRCLSENFRRRDTHQNGTAMLSYDEFIRFSFVV</sequence>
<dbReference type="InParanoid" id="A0A0D2UQU2"/>
<evidence type="ECO:0000256" key="2">
    <source>
        <dbReference type="ARBA" id="ARBA00004496"/>
    </source>
</evidence>
<dbReference type="RefSeq" id="XP_004343120.1">
    <property type="nucleotide sequence ID" value="XM_004343070.2"/>
</dbReference>
<dbReference type="SMART" id="SM00054">
    <property type="entry name" value="EFh"/>
    <property type="match status" value="2"/>
</dbReference>
<dbReference type="GO" id="GO:0012505">
    <property type="term" value="C:endomembrane system"/>
    <property type="evidence" value="ECO:0007669"/>
    <property type="project" value="UniProtKB-SubCell"/>
</dbReference>
<organism evidence="9 10">
    <name type="scientific">Capsaspora owczarzaki (strain ATCC 30864)</name>
    <dbReference type="NCBI Taxonomy" id="595528"/>
    <lineage>
        <taxon>Eukaryota</taxon>
        <taxon>Filasterea</taxon>
        <taxon>Capsaspora</taxon>
    </lineage>
</organism>
<comment type="subcellular location">
    <subcellularLocation>
        <location evidence="2">Cytoplasm</location>
    </subcellularLocation>
    <subcellularLocation>
        <location evidence="1">Endomembrane system</location>
    </subcellularLocation>
</comment>
<proteinExistence type="predicted"/>
<dbReference type="InterPro" id="IPR011992">
    <property type="entry name" value="EF-hand-dom_pair"/>
</dbReference>
<dbReference type="PANTHER" id="PTHR46735:SF6">
    <property type="entry name" value="EF-HAND DOMAIN-CONTAINING PROTEIN"/>
    <property type="match status" value="1"/>
</dbReference>
<keyword evidence="10" id="KW-1185">Reference proteome</keyword>
<dbReference type="Pfam" id="PF13833">
    <property type="entry name" value="EF-hand_8"/>
    <property type="match status" value="1"/>
</dbReference>
<dbReference type="OMA" id="LNQFIYC"/>
<dbReference type="STRING" id="595528.A0A0D2UQU2"/>
<dbReference type="GO" id="GO:0005737">
    <property type="term" value="C:cytoplasm"/>
    <property type="evidence" value="ECO:0007669"/>
    <property type="project" value="UniProtKB-SubCell"/>
</dbReference>
<dbReference type="PROSITE" id="PS00018">
    <property type="entry name" value="EF_HAND_1"/>
    <property type="match status" value="1"/>
</dbReference>
<dbReference type="CDD" id="cd16181">
    <property type="entry name" value="EFh_PEF_Group_II_sorcin_like"/>
    <property type="match status" value="1"/>
</dbReference>
<evidence type="ECO:0000256" key="5">
    <source>
        <dbReference type="ARBA" id="ARBA00022737"/>
    </source>
</evidence>
<evidence type="ECO:0000256" key="1">
    <source>
        <dbReference type="ARBA" id="ARBA00004308"/>
    </source>
</evidence>
<evidence type="ECO:0000256" key="4">
    <source>
        <dbReference type="ARBA" id="ARBA00022723"/>
    </source>
</evidence>
<reference evidence="10" key="1">
    <citation type="submission" date="2011-02" db="EMBL/GenBank/DDBJ databases">
        <title>The Genome Sequence of Capsaspora owczarzaki ATCC 30864.</title>
        <authorList>
            <person name="Russ C."/>
            <person name="Cuomo C."/>
            <person name="Burger G."/>
            <person name="Gray M.W."/>
            <person name="Holland P.W.H."/>
            <person name="King N."/>
            <person name="Lang F.B.F."/>
            <person name="Roger A.J."/>
            <person name="Ruiz-Trillo I."/>
            <person name="Young S.K."/>
            <person name="Zeng Q."/>
            <person name="Gargeya S."/>
            <person name="Alvarado L."/>
            <person name="Berlin A."/>
            <person name="Chapman S.B."/>
            <person name="Chen Z."/>
            <person name="Freedman E."/>
            <person name="Gellesch M."/>
            <person name="Goldberg J."/>
            <person name="Griggs A."/>
            <person name="Gujja S."/>
            <person name="Heilman E."/>
            <person name="Heiman D."/>
            <person name="Howarth C."/>
            <person name="Mehta T."/>
            <person name="Neiman D."/>
            <person name="Pearson M."/>
            <person name="Roberts A."/>
            <person name="Saif S."/>
            <person name="Shea T."/>
            <person name="Shenoy N."/>
            <person name="Sisk P."/>
            <person name="Stolte C."/>
            <person name="Sykes S."/>
            <person name="White J."/>
            <person name="Yandava C."/>
            <person name="Haas B."/>
            <person name="Nusbaum C."/>
            <person name="Birren B."/>
        </authorList>
    </citation>
    <scope>NUCLEOTIDE SEQUENCE</scope>
    <source>
        <strain evidence="10">ATCC 30864</strain>
    </source>
</reference>
<keyword evidence="4" id="KW-0479">Metal-binding</keyword>
<dbReference type="PhylomeDB" id="A0A0D2UQU2"/>
<evidence type="ECO:0000256" key="7">
    <source>
        <dbReference type="ARBA" id="ARBA00023136"/>
    </source>
</evidence>
<evidence type="ECO:0000313" key="9">
    <source>
        <dbReference type="EMBL" id="KJE97391.1"/>
    </source>
</evidence>
<dbReference type="PROSITE" id="PS50222">
    <property type="entry name" value="EF_HAND_2"/>
    <property type="match status" value="1"/>
</dbReference>
<dbReference type="InterPro" id="IPR018247">
    <property type="entry name" value="EF_Hand_1_Ca_BS"/>
</dbReference>
<evidence type="ECO:0000313" key="10">
    <source>
        <dbReference type="Proteomes" id="UP000008743"/>
    </source>
</evidence>
<dbReference type="OrthoDB" id="186625at2759"/>
<dbReference type="AlphaFoldDB" id="A0A0D2UQU2"/>
<keyword evidence="6" id="KW-0106">Calcium</keyword>
<accession>A0A0D2UQU2</accession>